<comment type="caution">
    <text evidence="5">The sequence shown here is derived from an EMBL/GenBank/DDBJ whole genome shotgun (WGS) entry which is preliminary data.</text>
</comment>
<evidence type="ECO:0000313" key="6">
    <source>
        <dbReference type="Proteomes" id="UP000598032"/>
    </source>
</evidence>
<keyword evidence="2 3" id="KW-0378">Hydrolase</keyword>
<accession>A0ABM8NLU8</accession>
<comment type="cofactor">
    <cofactor evidence="1">
        <name>Mg(2+)</name>
        <dbReference type="ChEBI" id="CHEBI:18420"/>
    </cofactor>
</comment>
<proteinExistence type="inferred from homology"/>
<evidence type="ECO:0000256" key="1">
    <source>
        <dbReference type="ARBA" id="ARBA00001946"/>
    </source>
</evidence>
<dbReference type="PANTHER" id="PTHR43046">
    <property type="entry name" value="GDP-MANNOSE MANNOSYL HYDROLASE"/>
    <property type="match status" value="1"/>
</dbReference>
<evidence type="ECO:0000259" key="4">
    <source>
        <dbReference type="PROSITE" id="PS51462"/>
    </source>
</evidence>
<dbReference type="Pfam" id="PF00293">
    <property type="entry name" value="NUDIX"/>
    <property type="match status" value="1"/>
</dbReference>
<dbReference type="PRINTS" id="PR00502">
    <property type="entry name" value="NUDIXFAMILY"/>
</dbReference>
<dbReference type="InterPro" id="IPR015797">
    <property type="entry name" value="NUDIX_hydrolase-like_dom_sf"/>
</dbReference>
<reference evidence="5 6" key="1">
    <citation type="submission" date="2020-10" db="EMBL/GenBank/DDBJ databases">
        <authorList>
            <person name="Peeters C."/>
        </authorList>
    </citation>
    <scope>NUCLEOTIDE SEQUENCE [LARGE SCALE GENOMIC DNA]</scope>
    <source>
        <strain evidence="5 6">LMG 28140</strain>
    </source>
</reference>
<dbReference type="Proteomes" id="UP000598032">
    <property type="component" value="Unassembled WGS sequence"/>
</dbReference>
<gene>
    <name evidence="5" type="ORF">LMG28140_02620</name>
</gene>
<protein>
    <recommendedName>
        <fullName evidence="4">Nudix hydrolase domain-containing protein</fullName>
    </recommendedName>
</protein>
<keyword evidence="6" id="KW-1185">Reference proteome</keyword>
<dbReference type="SUPFAM" id="SSF55811">
    <property type="entry name" value="Nudix"/>
    <property type="match status" value="1"/>
</dbReference>
<organism evidence="5 6">
    <name type="scientific">Paraburkholderia metrosideri</name>
    <dbReference type="NCBI Taxonomy" id="580937"/>
    <lineage>
        <taxon>Bacteria</taxon>
        <taxon>Pseudomonadati</taxon>
        <taxon>Pseudomonadota</taxon>
        <taxon>Betaproteobacteria</taxon>
        <taxon>Burkholderiales</taxon>
        <taxon>Burkholderiaceae</taxon>
        <taxon>Paraburkholderia</taxon>
    </lineage>
</organism>
<evidence type="ECO:0000313" key="5">
    <source>
        <dbReference type="EMBL" id="CAD6532370.1"/>
    </source>
</evidence>
<dbReference type="InterPro" id="IPR020084">
    <property type="entry name" value="NUDIX_hydrolase_CS"/>
</dbReference>
<dbReference type="EMBL" id="CAJHCP010000005">
    <property type="protein sequence ID" value="CAD6532370.1"/>
    <property type="molecule type" value="Genomic_DNA"/>
</dbReference>
<name>A0ABM8NLU8_9BURK</name>
<feature type="domain" description="Nudix hydrolase" evidence="4">
    <location>
        <begin position="1"/>
        <end position="102"/>
    </location>
</feature>
<dbReference type="Gene3D" id="3.90.79.10">
    <property type="entry name" value="Nucleoside Triphosphate Pyrophosphohydrolase"/>
    <property type="match status" value="1"/>
</dbReference>
<dbReference type="PANTHER" id="PTHR43046:SF2">
    <property type="entry name" value="8-OXO-DGTP DIPHOSPHATASE-RELATED"/>
    <property type="match status" value="1"/>
</dbReference>
<dbReference type="PROSITE" id="PS00893">
    <property type="entry name" value="NUDIX_BOX"/>
    <property type="match status" value="1"/>
</dbReference>
<dbReference type="InterPro" id="IPR000086">
    <property type="entry name" value="NUDIX_hydrolase_dom"/>
</dbReference>
<comment type="similarity">
    <text evidence="3">Belongs to the Nudix hydrolase family.</text>
</comment>
<dbReference type="PROSITE" id="PS51462">
    <property type="entry name" value="NUDIX"/>
    <property type="match status" value="1"/>
</dbReference>
<sequence>MVSKEGSRWSLPGGKASIGESLQGAASRELMEETGLRALNMRYLFDFTGVRTCHHVFVAYIDEDQIAVPDNEITRCRWVKVTNVARYATSTCSRGIVEILSLSALHEPQTVSRSQQTQAFVRNLQAAYPDSIFSG</sequence>
<dbReference type="InterPro" id="IPR020476">
    <property type="entry name" value="Nudix_hydrolase"/>
</dbReference>
<evidence type="ECO:0000256" key="2">
    <source>
        <dbReference type="ARBA" id="ARBA00022801"/>
    </source>
</evidence>
<evidence type="ECO:0000256" key="3">
    <source>
        <dbReference type="RuleBase" id="RU003476"/>
    </source>
</evidence>